<proteinExistence type="predicted"/>
<evidence type="ECO:0000313" key="2">
    <source>
        <dbReference type="Proteomes" id="UP001234178"/>
    </source>
</evidence>
<comment type="caution">
    <text evidence="1">The sequence shown here is derived from an EMBL/GenBank/DDBJ whole genome shotgun (WGS) entry which is preliminary data.</text>
</comment>
<dbReference type="EMBL" id="JAOYFB010000036">
    <property type="protein sequence ID" value="KAK4020042.1"/>
    <property type="molecule type" value="Genomic_DNA"/>
</dbReference>
<evidence type="ECO:0000313" key="1">
    <source>
        <dbReference type="EMBL" id="KAK4020042.1"/>
    </source>
</evidence>
<keyword evidence="2" id="KW-1185">Reference proteome</keyword>
<accession>A0ABR0A4H9</accession>
<organism evidence="1 2">
    <name type="scientific">Daphnia magna</name>
    <dbReference type="NCBI Taxonomy" id="35525"/>
    <lineage>
        <taxon>Eukaryota</taxon>
        <taxon>Metazoa</taxon>
        <taxon>Ecdysozoa</taxon>
        <taxon>Arthropoda</taxon>
        <taxon>Crustacea</taxon>
        <taxon>Branchiopoda</taxon>
        <taxon>Diplostraca</taxon>
        <taxon>Cladocera</taxon>
        <taxon>Anomopoda</taxon>
        <taxon>Daphniidae</taxon>
        <taxon>Daphnia</taxon>
    </lineage>
</organism>
<name>A0ABR0A4H9_9CRUS</name>
<protein>
    <submittedName>
        <fullName evidence="1">Uncharacterized protein</fullName>
    </submittedName>
</protein>
<reference evidence="1 2" key="1">
    <citation type="journal article" date="2023" name="Nucleic Acids Res.">
        <title>The hologenome of Daphnia magna reveals possible DNA methylation and microbiome-mediated evolution of the host genome.</title>
        <authorList>
            <person name="Chaturvedi A."/>
            <person name="Li X."/>
            <person name="Dhandapani V."/>
            <person name="Marshall H."/>
            <person name="Kissane S."/>
            <person name="Cuenca-Cambronero M."/>
            <person name="Asole G."/>
            <person name="Calvet F."/>
            <person name="Ruiz-Romero M."/>
            <person name="Marangio P."/>
            <person name="Guigo R."/>
            <person name="Rago D."/>
            <person name="Mirbahai L."/>
            <person name="Eastwood N."/>
            <person name="Colbourne J.K."/>
            <person name="Zhou J."/>
            <person name="Mallon E."/>
            <person name="Orsini L."/>
        </authorList>
    </citation>
    <scope>NUCLEOTIDE SEQUENCE [LARGE SCALE GENOMIC DNA]</scope>
    <source>
        <strain evidence="1">LRV0_1</strain>
    </source>
</reference>
<gene>
    <name evidence="1" type="ORF">OUZ56_002038</name>
</gene>
<dbReference type="Proteomes" id="UP001234178">
    <property type="component" value="Unassembled WGS sequence"/>
</dbReference>
<sequence>MSAWRINSKEYVPVGRKSSFTPLMDVMNMRSFFMGRRAKSLWTAEACRLMALSTLNDGRRGGLAFLLAFQHPIFCFPIFVLNARGKPVPGAYIPTDDATAYTVSPVVA</sequence>